<comment type="caution">
    <text evidence="7">The sequence shown here is derived from an EMBL/GenBank/DDBJ whole genome shotgun (WGS) entry which is preliminary data.</text>
</comment>
<evidence type="ECO:0000256" key="4">
    <source>
        <dbReference type="ARBA" id="ARBA00023054"/>
    </source>
</evidence>
<proteinExistence type="predicted"/>
<evidence type="ECO:0000256" key="5">
    <source>
        <dbReference type="SAM" id="Coils"/>
    </source>
</evidence>
<keyword evidence="1" id="KW-0597">Phosphoprotein</keyword>
<dbReference type="Proteomes" id="UP001266305">
    <property type="component" value="Unassembled WGS sequence"/>
</dbReference>
<dbReference type="PANTHER" id="PTHR23239:SF349">
    <property type="entry name" value="KERATIN, TYPE I CYTOSKELETAL 18"/>
    <property type="match status" value="1"/>
</dbReference>
<keyword evidence="3" id="KW-0403">Intermediate filament</keyword>
<name>A0ABQ9U4T2_SAGOE</name>
<evidence type="ECO:0000313" key="8">
    <source>
        <dbReference type="Proteomes" id="UP001266305"/>
    </source>
</evidence>
<keyword evidence="2" id="KW-0416">Keratin</keyword>
<reference evidence="7 8" key="1">
    <citation type="submission" date="2023-05" db="EMBL/GenBank/DDBJ databases">
        <title>B98-5 Cell Line De Novo Hybrid Assembly: An Optical Mapping Approach.</title>
        <authorList>
            <person name="Kananen K."/>
            <person name="Auerbach J.A."/>
            <person name="Kautto E."/>
            <person name="Blachly J.S."/>
        </authorList>
    </citation>
    <scope>NUCLEOTIDE SEQUENCE [LARGE SCALE GENOMIC DNA]</scope>
    <source>
        <strain evidence="7">B95-8</strain>
        <tissue evidence="7">Cell line</tissue>
    </source>
</reference>
<organism evidence="7 8">
    <name type="scientific">Saguinus oedipus</name>
    <name type="common">Cotton-top tamarin</name>
    <name type="synonym">Oedipomidas oedipus</name>
    <dbReference type="NCBI Taxonomy" id="9490"/>
    <lineage>
        <taxon>Eukaryota</taxon>
        <taxon>Metazoa</taxon>
        <taxon>Chordata</taxon>
        <taxon>Craniata</taxon>
        <taxon>Vertebrata</taxon>
        <taxon>Euteleostomi</taxon>
        <taxon>Mammalia</taxon>
        <taxon>Eutheria</taxon>
        <taxon>Euarchontoglires</taxon>
        <taxon>Primates</taxon>
        <taxon>Haplorrhini</taxon>
        <taxon>Platyrrhini</taxon>
        <taxon>Cebidae</taxon>
        <taxon>Callitrichinae</taxon>
        <taxon>Saguinus</taxon>
    </lineage>
</organism>
<accession>A0ABQ9U4T2</accession>
<dbReference type="InterPro" id="IPR002957">
    <property type="entry name" value="Keratin_I"/>
</dbReference>
<feature type="coiled-coil region" evidence="5">
    <location>
        <begin position="131"/>
        <end position="158"/>
    </location>
</feature>
<dbReference type="InterPro" id="IPR039008">
    <property type="entry name" value="IF_rod_dom"/>
</dbReference>
<evidence type="ECO:0000259" key="6">
    <source>
        <dbReference type="PROSITE" id="PS51842"/>
    </source>
</evidence>
<dbReference type="EMBL" id="JASSZA010000015">
    <property type="protein sequence ID" value="KAK2092036.1"/>
    <property type="molecule type" value="Genomic_DNA"/>
</dbReference>
<dbReference type="PRINTS" id="PR01248">
    <property type="entry name" value="TYPE1KERATIN"/>
</dbReference>
<dbReference type="PANTHER" id="PTHR23239">
    <property type="entry name" value="INTERMEDIATE FILAMENT"/>
    <property type="match status" value="1"/>
</dbReference>
<keyword evidence="4 5" id="KW-0175">Coiled coil</keyword>
<dbReference type="SUPFAM" id="SSF64593">
    <property type="entry name" value="Intermediate filament protein, coiled coil region"/>
    <property type="match status" value="1"/>
</dbReference>
<dbReference type="PROSITE" id="PS51842">
    <property type="entry name" value="IF_ROD_2"/>
    <property type="match status" value="1"/>
</dbReference>
<dbReference type="Gene3D" id="1.20.5.1160">
    <property type="entry name" value="Vasodilator-stimulated phosphoprotein"/>
    <property type="match status" value="1"/>
</dbReference>
<keyword evidence="8" id="KW-1185">Reference proteome</keyword>
<gene>
    <name evidence="7" type="primary">KRT18_89</name>
    <name evidence="7" type="ORF">P7K49_028564</name>
</gene>
<evidence type="ECO:0000256" key="1">
    <source>
        <dbReference type="ARBA" id="ARBA00022553"/>
    </source>
</evidence>
<feature type="domain" description="IF rod" evidence="6">
    <location>
        <begin position="22"/>
        <end position="166"/>
    </location>
</feature>
<sequence length="166" mass="18775">MRPGGLATGMAGGLAGMGGIQKEETMQSLNDPLAIYLDRVRSLKTDNHKLKSKIWEHLEKKGPQVKDWTHYFKTIEDLRAQIFTNTVDNACTILQIDNVSLAADDFAVKYERELAVCQSMENNIHGLCKAIDDTNVTWLQLETEIEALKEELLFMNKNHKEEVKGL</sequence>
<evidence type="ECO:0000256" key="2">
    <source>
        <dbReference type="ARBA" id="ARBA00022744"/>
    </source>
</evidence>
<dbReference type="SMART" id="SM01391">
    <property type="entry name" value="Filament"/>
    <property type="match status" value="1"/>
</dbReference>
<evidence type="ECO:0000256" key="3">
    <source>
        <dbReference type="ARBA" id="ARBA00022754"/>
    </source>
</evidence>
<protein>
    <submittedName>
        <fullName evidence="7">Keratin, type I cytoskeletal 18</fullName>
    </submittedName>
</protein>
<dbReference type="Pfam" id="PF00038">
    <property type="entry name" value="Filament"/>
    <property type="match status" value="1"/>
</dbReference>
<evidence type="ECO:0000313" key="7">
    <source>
        <dbReference type="EMBL" id="KAK2092036.1"/>
    </source>
</evidence>